<evidence type="ECO:0000313" key="4">
    <source>
        <dbReference type="Proteomes" id="UP000694548"/>
    </source>
</evidence>
<dbReference type="AlphaFoldDB" id="A0A8C6PC77"/>
<feature type="region of interest" description="Disordered" evidence="1">
    <location>
        <begin position="61"/>
        <end position="96"/>
    </location>
</feature>
<name>A0A8C6PC77_NOTFU</name>
<feature type="compositionally biased region" description="Basic and acidic residues" evidence="1">
    <location>
        <begin position="61"/>
        <end position="87"/>
    </location>
</feature>
<keyword evidence="4" id="KW-1185">Reference proteome</keyword>
<organism evidence="3 4">
    <name type="scientific">Nothobranchius furzeri</name>
    <name type="common">Turquoise killifish</name>
    <dbReference type="NCBI Taxonomy" id="105023"/>
    <lineage>
        <taxon>Eukaryota</taxon>
        <taxon>Metazoa</taxon>
        <taxon>Chordata</taxon>
        <taxon>Craniata</taxon>
        <taxon>Vertebrata</taxon>
        <taxon>Euteleostomi</taxon>
        <taxon>Actinopterygii</taxon>
        <taxon>Neopterygii</taxon>
        <taxon>Teleostei</taxon>
        <taxon>Neoteleostei</taxon>
        <taxon>Acanthomorphata</taxon>
        <taxon>Ovalentaria</taxon>
        <taxon>Atherinomorphae</taxon>
        <taxon>Cyprinodontiformes</taxon>
        <taxon>Nothobranchiidae</taxon>
        <taxon>Nothobranchius</taxon>
    </lineage>
</organism>
<evidence type="ECO:0000313" key="3">
    <source>
        <dbReference type="Ensembl" id="ENSNFUP00015041206.1"/>
    </source>
</evidence>
<dbReference type="Proteomes" id="UP000694548">
    <property type="component" value="Chromosome sgr09"/>
</dbReference>
<feature type="signal peptide" evidence="2">
    <location>
        <begin position="1"/>
        <end position="16"/>
    </location>
</feature>
<evidence type="ECO:0000256" key="1">
    <source>
        <dbReference type="SAM" id="MobiDB-lite"/>
    </source>
</evidence>
<protein>
    <recommendedName>
        <fullName evidence="5">Somatostatin/Cortistatin C-terminal domain-containing protein</fullName>
    </recommendedName>
</protein>
<proteinExistence type="predicted"/>
<reference evidence="3" key="3">
    <citation type="submission" date="2025-09" db="UniProtKB">
        <authorList>
            <consortium name="Ensembl"/>
        </authorList>
    </citation>
    <scope>IDENTIFICATION</scope>
</reference>
<accession>A0A8C6PC77</accession>
<dbReference type="Ensembl" id="ENSNFUT00015043015.1">
    <property type="protein sequence ID" value="ENSNFUP00015041206.1"/>
    <property type="gene ID" value="ENSNFUG00015019782.1"/>
</dbReference>
<evidence type="ECO:0008006" key="5">
    <source>
        <dbReference type="Google" id="ProtNLM"/>
    </source>
</evidence>
<sequence length="110" mass="12905">MARVLCIFGLLCSVMGLSLKSNCSIYLKFVFFLCFLQQESRKKEDLMSLIQELSKPEEEILYEDLKDTTKQDTSEEKSEEKNRREENDGLTTRPSTKPCRVFFWKSWASC</sequence>
<dbReference type="GeneTree" id="ENSGT01010000228096"/>
<reference evidence="3" key="2">
    <citation type="submission" date="2025-08" db="UniProtKB">
        <authorList>
            <consortium name="Ensembl"/>
        </authorList>
    </citation>
    <scope>IDENTIFICATION</scope>
</reference>
<feature type="chain" id="PRO_5034290078" description="Somatostatin/Cortistatin C-terminal domain-containing protein" evidence="2">
    <location>
        <begin position="17"/>
        <end position="110"/>
    </location>
</feature>
<keyword evidence="2" id="KW-0732">Signal</keyword>
<reference evidence="3" key="1">
    <citation type="submission" date="2014-08" db="EMBL/GenBank/DDBJ databases">
        <authorList>
            <person name="Senf B."/>
            <person name="Petzold A."/>
            <person name="Downie B.R."/>
            <person name="Koch P."/>
            <person name="Platzer M."/>
        </authorList>
    </citation>
    <scope>NUCLEOTIDE SEQUENCE [LARGE SCALE GENOMIC DNA]</scope>
    <source>
        <strain evidence="3">GRZ</strain>
    </source>
</reference>
<evidence type="ECO:0000256" key="2">
    <source>
        <dbReference type="SAM" id="SignalP"/>
    </source>
</evidence>